<dbReference type="Pfam" id="PF13181">
    <property type="entry name" value="TPR_8"/>
    <property type="match status" value="1"/>
</dbReference>
<feature type="repeat" description="TPR" evidence="3">
    <location>
        <begin position="275"/>
        <end position="308"/>
    </location>
</feature>
<gene>
    <name evidence="5" type="ORF">EDC18_102333</name>
</gene>
<reference evidence="5 6" key="1">
    <citation type="submission" date="2019-03" db="EMBL/GenBank/DDBJ databases">
        <title>Genomic Encyclopedia of Type Strains, Phase IV (KMG-IV): sequencing the most valuable type-strain genomes for metagenomic binning, comparative biology and taxonomic classification.</title>
        <authorList>
            <person name="Goeker M."/>
        </authorList>
    </citation>
    <scope>NUCLEOTIDE SEQUENCE [LARGE SCALE GENOMIC DNA]</scope>
    <source>
        <strain evidence="5 6">DSM 24629</strain>
    </source>
</reference>
<dbReference type="PANTHER" id="PTHR43630">
    <property type="entry name" value="POLY-BETA-1,6-N-ACETYL-D-GLUCOSAMINE SYNTHASE"/>
    <property type="match status" value="1"/>
</dbReference>
<dbReference type="EMBL" id="SMAL01000002">
    <property type="protein sequence ID" value="TCT16316.1"/>
    <property type="molecule type" value="Genomic_DNA"/>
</dbReference>
<dbReference type="InterPro" id="IPR001173">
    <property type="entry name" value="Glyco_trans_2-like"/>
</dbReference>
<name>A0A4R3MQX2_9FIRM</name>
<evidence type="ECO:0000313" key="6">
    <source>
        <dbReference type="Proteomes" id="UP000294902"/>
    </source>
</evidence>
<dbReference type="Gene3D" id="3.90.550.10">
    <property type="entry name" value="Spore Coat Polysaccharide Biosynthesis Protein SpsA, Chain A"/>
    <property type="match status" value="1"/>
</dbReference>
<feature type="domain" description="Glycosyltransferase 2-like" evidence="4">
    <location>
        <begin position="19"/>
        <end position="156"/>
    </location>
</feature>
<dbReference type="SUPFAM" id="SSF48452">
    <property type="entry name" value="TPR-like"/>
    <property type="match status" value="1"/>
</dbReference>
<dbReference type="PANTHER" id="PTHR43630:SF2">
    <property type="entry name" value="GLYCOSYLTRANSFERASE"/>
    <property type="match status" value="1"/>
</dbReference>
<proteinExistence type="predicted"/>
<dbReference type="Proteomes" id="UP000294902">
    <property type="component" value="Unassembled WGS sequence"/>
</dbReference>
<dbReference type="SUPFAM" id="SSF53448">
    <property type="entry name" value="Nucleotide-diphospho-sugar transferases"/>
    <property type="match status" value="1"/>
</dbReference>
<evidence type="ECO:0000259" key="4">
    <source>
        <dbReference type="Pfam" id="PF00535"/>
    </source>
</evidence>
<accession>A0A4R3MQX2</accession>
<dbReference type="InterPro" id="IPR029044">
    <property type="entry name" value="Nucleotide-diphossugar_trans"/>
</dbReference>
<keyword evidence="5" id="KW-0808">Transferase</keyword>
<keyword evidence="1" id="KW-0677">Repeat</keyword>
<dbReference type="PROSITE" id="PS50005">
    <property type="entry name" value="TPR"/>
    <property type="match status" value="1"/>
</dbReference>
<dbReference type="InterPro" id="IPR013105">
    <property type="entry name" value="TPR_2"/>
</dbReference>
<comment type="caution">
    <text evidence="5">The sequence shown here is derived from an EMBL/GenBank/DDBJ whole genome shotgun (WGS) entry which is preliminary data.</text>
</comment>
<organism evidence="5 6">
    <name type="scientific">Natranaerovirga pectinivora</name>
    <dbReference type="NCBI Taxonomy" id="682400"/>
    <lineage>
        <taxon>Bacteria</taxon>
        <taxon>Bacillati</taxon>
        <taxon>Bacillota</taxon>
        <taxon>Clostridia</taxon>
        <taxon>Lachnospirales</taxon>
        <taxon>Natranaerovirgaceae</taxon>
        <taxon>Natranaerovirga</taxon>
    </lineage>
</organism>
<dbReference type="SMART" id="SM00028">
    <property type="entry name" value="TPR"/>
    <property type="match status" value="2"/>
</dbReference>
<evidence type="ECO:0000256" key="3">
    <source>
        <dbReference type="PROSITE-ProRule" id="PRU00339"/>
    </source>
</evidence>
<evidence type="ECO:0000313" key="5">
    <source>
        <dbReference type="EMBL" id="TCT16316.1"/>
    </source>
</evidence>
<keyword evidence="2 3" id="KW-0802">TPR repeat</keyword>
<dbReference type="Pfam" id="PF07719">
    <property type="entry name" value="TPR_2"/>
    <property type="match status" value="1"/>
</dbReference>
<dbReference type="InterPro" id="IPR019734">
    <property type="entry name" value="TPR_rpt"/>
</dbReference>
<dbReference type="Pfam" id="PF00535">
    <property type="entry name" value="Glycos_transf_2"/>
    <property type="match status" value="1"/>
</dbReference>
<dbReference type="Gene3D" id="1.25.40.10">
    <property type="entry name" value="Tetratricopeptide repeat domain"/>
    <property type="match status" value="1"/>
</dbReference>
<sequence length="373" mass="44293">MLCNPISLKIGGIELITISLCMIVKNEEEIIDRCLTSVADLVDEIIIVDTGSRDNTKKVIEKYNPQIYDFQWTDNFSEARNYAFSKATKEYILWLDADDIILEKDRKKIKVLKEKLDDSIDVVMMKYDLGKDKEASTITFYRERLLKREKEFKWVEPVHEYIDVSGKIVKVDISITHKKNKERSERNLRILENYIDNNSEINPRNYYYYGRELQHLGYYEKAINILEEFLLMDFKHPSFYLDACMDLFKAYKKLDRKKDALRSLYKSFEFDLPRAEICCLLGQYYIQEKDYNKAIFWYEMALRLEKPETMSFCMPDCYDFTPYIYLSLCHMKLEDYEKASNYNELASGVKPNHPAVKKNNIVLALLKKRPSNE</sequence>
<dbReference type="InterPro" id="IPR011990">
    <property type="entry name" value="TPR-like_helical_dom_sf"/>
</dbReference>
<dbReference type="CDD" id="cd02511">
    <property type="entry name" value="Beta4Glucosyltransferase"/>
    <property type="match status" value="1"/>
</dbReference>
<evidence type="ECO:0000256" key="1">
    <source>
        <dbReference type="ARBA" id="ARBA00022737"/>
    </source>
</evidence>
<protein>
    <submittedName>
        <fullName evidence="5">Glycosyltransferase involved in cell wall biosynthesis</fullName>
    </submittedName>
</protein>
<evidence type="ECO:0000256" key="2">
    <source>
        <dbReference type="ARBA" id="ARBA00022803"/>
    </source>
</evidence>
<dbReference type="AlphaFoldDB" id="A0A4R3MQX2"/>
<keyword evidence="6" id="KW-1185">Reference proteome</keyword>
<dbReference type="GO" id="GO:0016740">
    <property type="term" value="F:transferase activity"/>
    <property type="evidence" value="ECO:0007669"/>
    <property type="project" value="UniProtKB-KW"/>
</dbReference>